<name>A0A9P5Z8Z5_9AGAR</name>
<proteinExistence type="predicted"/>
<evidence type="ECO:0000313" key="2">
    <source>
        <dbReference type="Proteomes" id="UP000807469"/>
    </source>
</evidence>
<dbReference type="Proteomes" id="UP000807469">
    <property type="component" value="Unassembled WGS sequence"/>
</dbReference>
<comment type="caution">
    <text evidence="1">The sequence shown here is derived from an EMBL/GenBank/DDBJ whole genome shotgun (WGS) entry which is preliminary data.</text>
</comment>
<accession>A0A9P5Z8Z5</accession>
<protein>
    <submittedName>
        <fullName evidence="1">Uncharacterized protein</fullName>
    </submittedName>
</protein>
<reference evidence="1" key="1">
    <citation type="submission" date="2020-11" db="EMBL/GenBank/DDBJ databases">
        <authorList>
            <consortium name="DOE Joint Genome Institute"/>
            <person name="Ahrendt S."/>
            <person name="Riley R."/>
            <person name="Andreopoulos W."/>
            <person name="Labutti K."/>
            <person name="Pangilinan J."/>
            <person name="Ruiz-Duenas F.J."/>
            <person name="Barrasa J.M."/>
            <person name="Sanchez-Garcia M."/>
            <person name="Camarero S."/>
            <person name="Miyauchi S."/>
            <person name="Serrano A."/>
            <person name="Linde D."/>
            <person name="Babiker R."/>
            <person name="Drula E."/>
            <person name="Ayuso-Fernandez I."/>
            <person name="Pacheco R."/>
            <person name="Padilla G."/>
            <person name="Ferreira P."/>
            <person name="Barriuso J."/>
            <person name="Kellner H."/>
            <person name="Castanera R."/>
            <person name="Alfaro M."/>
            <person name="Ramirez L."/>
            <person name="Pisabarro A.G."/>
            <person name="Kuo A."/>
            <person name="Tritt A."/>
            <person name="Lipzen A."/>
            <person name="He G."/>
            <person name="Yan M."/>
            <person name="Ng V."/>
            <person name="Cullen D."/>
            <person name="Martin F."/>
            <person name="Rosso M.-N."/>
            <person name="Henrissat B."/>
            <person name="Hibbett D."/>
            <person name="Martinez A.T."/>
            <person name="Grigoriev I.V."/>
        </authorList>
    </citation>
    <scope>NUCLEOTIDE SEQUENCE</scope>
    <source>
        <strain evidence="1">CIRM-BRFM 674</strain>
    </source>
</reference>
<dbReference type="EMBL" id="MU155151">
    <property type="protein sequence ID" value="KAF9483678.1"/>
    <property type="molecule type" value="Genomic_DNA"/>
</dbReference>
<evidence type="ECO:0000313" key="1">
    <source>
        <dbReference type="EMBL" id="KAF9483678.1"/>
    </source>
</evidence>
<sequence length="353" mass="40164">MVRALAPPPYPEDSADKECYNEARIDTILRYKLLACDQRSFLTGSAVADLEPAHIFEPIRKDKVRKDEVEEFLTQQRFHNPQSKGFVLDSVENTILLESSLHVQWRDYGTFCFVPAKEDAIEMPNSLHRSNALWQEEAYRNPKHCLAAPFCPATLGCRPHFPHLLLPEFQTLAIAKDQPIHVPGGPVQGFFKKRCPDWTYWVAGSDSLALDYNIRQDIHTSWRLPPFLSRDARAELGHPPVSSLAMIVNAQSKIQQYAADNAHRPLDDWPNLLSELVAAILFVPKGIDNEAQSSQVAKAFRPHEGKGTTDESYYPNEVEVALLWKKATDPFIEKKERSDAAMKLMFYCHQLPK</sequence>
<gene>
    <name evidence="1" type="ORF">BDN70DRAFT_929027</name>
</gene>
<keyword evidence="2" id="KW-1185">Reference proteome</keyword>
<organism evidence="1 2">
    <name type="scientific">Pholiota conissans</name>
    <dbReference type="NCBI Taxonomy" id="109636"/>
    <lineage>
        <taxon>Eukaryota</taxon>
        <taxon>Fungi</taxon>
        <taxon>Dikarya</taxon>
        <taxon>Basidiomycota</taxon>
        <taxon>Agaricomycotina</taxon>
        <taxon>Agaricomycetes</taxon>
        <taxon>Agaricomycetidae</taxon>
        <taxon>Agaricales</taxon>
        <taxon>Agaricineae</taxon>
        <taxon>Strophariaceae</taxon>
        <taxon>Pholiota</taxon>
    </lineage>
</organism>
<dbReference type="AlphaFoldDB" id="A0A9P5Z8Z5"/>
<dbReference type="OrthoDB" id="2984690at2759"/>